<accession>A0A430AKN9</accession>
<dbReference type="RefSeq" id="WP_126823444.1">
    <property type="nucleotide sequence ID" value="NZ_JBHLWU010000001.1"/>
</dbReference>
<gene>
    <name evidence="1" type="ORF">CBF30_05310</name>
</gene>
<sequence length="131" mass="15169">MTDYRQRSLDLIAFGQRLTGAKVYLRKDWNVYYFDLLGKQFGIMSVIPDEHALLTLKGLPEKNEILREQYTDVTPGYHTNKVHWNSIKLGTSQLSTAELEKMILASYSLVYQKLSKKDQLSLTNSMKESDF</sequence>
<evidence type="ECO:0008006" key="3">
    <source>
        <dbReference type="Google" id="ProtNLM"/>
    </source>
</evidence>
<evidence type="ECO:0000313" key="2">
    <source>
        <dbReference type="Proteomes" id="UP000288669"/>
    </source>
</evidence>
<evidence type="ECO:0000313" key="1">
    <source>
        <dbReference type="EMBL" id="RSU08646.1"/>
    </source>
</evidence>
<dbReference type="Pfam" id="PF04237">
    <property type="entry name" value="YjbR"/>
    <property type="match status" value="1"/>
</dbReference>
<dbReference type="Gene3D" id="3.90.1150.30">
    <property type="match status" value="1"/>
</dbReference>
<comment type="caution">
    <text evidence="1">The sequence shown here is derived from an EMBL/GenBank/DDBJ whole genome shotgun (WGS) entry which is preliminary data.</text>
</comment>
<organism evidence="1 2">
    <name type="scientific">Vagococcus entomophilus</name>
    <dbReference type="NCBI Taxonomy" id="1160095"/>
    <lineage>
        <taxon>Bacteria</taxon>
        <taxon>Bacillati</taxon>
        <taxon>Bacillota</taxon>
        <taxon>Bacilli</taxon>
        <taxon>Lactobacillales</taxon>
        <taxon>Enterococcaceae</taxon>
        <taxon>Vagococcus</taxon>
    </lineage>
</organism>
<keyword evidence="2" id="KW-1185">Reference proteome</keyword>
<reference evidence="1 2" key="1">
    <citation type="submission" date="2017-05" db="EMBL/GenBank/DDBJ databases">
        <title>Vagococcus spp. assemblies.</title>
        <authorList>
            <person name="Gulvik C.A."/>
        </authorList>
    </citation>
    <scope>NUCLEOTIDE SEQUENCE [LARGE SCALE GENOMIC DNA]</scope>
    <source>
        <strain evidence="1 2">DSM 24756</strain>
    </source>
</reference>
<protein>
    <recommendedName>
        <fullName evidence="3">MmcQ/YjbR family DNA-binding protein</fullName>
    </recommendedName>
</protein>
<dbReference type="EMBL" id="NGJZ01000001">
    <property type="protein sequence ID" value="RSU08646.1"/>
    <property type="molecule type" value="Genomic_DNA"/>
</dbReference>
<dbReference type="InterPro" id="IPR038056">
    <property type="entry name" value="YjbR-like_sf"/>
</dbReference>
<dbReference type="OrthoDB" id="9789813at2"/>
<dbReference type="PANTHER" id="PTHR35145">
    <property type="entry name" value="CYTOPLASMIC PROTEIN-RELATED"/>
    <property type="match status" value="1"/>
</dbReference>
<dbReference type="InterPro" id="IPR007351">
    <property type="entry name" value="YjbR"/>
</dbReference>
<dbReference type="Proteomes" id="UP000288669">
    <property type="component" value="Unassembled WGS sequence"/>
</dbReference>
<dbReference type="InterPro" id="IPR058532">
    <property type="entry name" value="YjbR/MT2646/Rv2570-like"/>
</dbReference>
<proteinExistence type="predicted"/>
<name>A0A430AKN9_9ENTE</name>
<dbReference type="PANTHER" id="PTHR35145:SF1">
    <property type="entry name" value="CYTOPLASMIC PROTEIN"/>
    <property type="match status" value="1"/>
</dbReference>
<dbReference type="SUPFAM" id="SSF142906">
    <property type="entry name" value="YjbR-like"/>
    <property type="match status" value="1"/>
</dbReference>
<dbReference type="AlphaFoldDB" id="A0A430AKN9"/>